<organism evidence="5 6">
    <name type="scientific">Nitrospira moscoviensis</name>
    <dbReference type="NCBI Taxonomy" id="42253"/>
    <lineage>
        <taxon>Bacteria</taxon>
        <taxon>Pseudomonadati</taxon>
        <taxon>Nitrospirota</taxon>
        <taxon>Nitrospiria</taxon>
        <taxon>Nitrospirales</taxon>
        <taxon>Nitrospiraceae</taxon>
        <taxon>Nitrospira</taxon>
    </lineage>
</organism>
<proteinExistence type="predicted"/>
<dbReference type="SMART" id="SM00796">
    <property type="entry name" value="AHS1"/>
    <property type="match status" value="1"/>
</dbReference>
<evidence type="ECO:0000313" key="6">
    <source>
        <dbReference type="Proteomes" id="UP000069205"/>
    </source>
</evidence>
<dbReference type="SUPFAM" id="SSF160467">
    <property type="entry name" value="PH0987 N-terminal domain-like"/>
    <property type="match status" value="1"/>
</dbReference>
<dbReference type="Gene3D" id="3.30.1360.40">
    <property type="match status" value="1"/>
</dbReference>
<accession>A0A0K2GCN7</accession>
<evidence type="ECO:0000256" key="1">
    <source>
        <dbReference type="ARBA" id="ARBA00022741"/>
    </source>
</evidence>
<keyword evidence="1" id="KW-0547">Nucleotide-binding</keyword>
<reference evidence="5 6" key="1">
    <citation type="journal article" date="2015" name="Proc. Natl. Acad. Sci. U.S.A.">
        <title>Expanded metabolic versatility of ubiquitous nitrite-oxidizing bacteria from the genus Nitrospira.</title>
        <authorList>
            <person name="Koch H."/>
            <person name="Lucker S."/>
            <person name="Albertsen M."/>
            <person name="Kitzinger K."/>
            <person name="Herbold C."/>
            <person name="Spieck E."/>
            <person name="Nielsen P.H."/>
            <person name="Wagner M."/>
            <person name="Daims H."/>
        </authorList>
    </citation>
    <scope>NUCLEOTIDE SEQUENCE [LARGE SCALE GENOMIC DNA]</scope>
    <source>
        <strain evidence="5 6">NSP M-1</strain>
    </source>
</reference>
<dbReference type="Proteomes" id="UP000069205">
    <property type="component" value="Chromosome"/>
</dbReference>
<keyword evidence="3" id="KW-0067">ATP-binding</keyword>
<keyword evidence="2 5" id="KW-0378">Hydrolase</keyword>
<protein>
    <submittedName>
        <fullName evidence="5">Putative hydrolase subunit</fullName>
    </submittedName>
</protein>
<feature type="domain" description="Carboxyltransferase" evidence="4">
    <location>
        <begin position="15"/>
        <end position="215"/>
    </location>
</feature>
<dbReference type="KEGG" id="nmv:NITMOv2_2208"/>
<dbReference type="AlphaFoldDB" id="A0A0K2GCN7"/>
<dbReference type="Gene3D" id="2.40.100.10">
    <property type="entry name" value="Cyclophilin-like"/>
    <property type="match status" value="1"/>
</dbReference>
<evidence type="ECO:0000313" key="5">
    <source>
        <dbReference type="EMBL" id="ALA58624.1"/>
    </source>
</evidence>
<dbReference type="PANTHER" id="PTHR34698:SF2">
    <property type="entry name" value="5-OXOPROLINASE SUBUNIT B"/>
    <property type="match status" value="1"/>
</dbReference>
<dbReference type="InterPro" id="IPR029000">
    <property type="entry name" value="Cyclophilin-like_dom_sf"/>
</dbReference>
<dbReference type="InterPro" id="IPR010016">
    <property type="entry name" value="PxpB"/>
</dbReference>
<keyword evidence="6" id="KW-1185">Reference proteome</keyword>
<dbReference type="PANTHER" id="PTHR34698">
    <property type="entry name" value="5-OXOPROLINASE SUBUNIT B"/>
    <property type="match status" value="1"/>
</dbReference>
<name>A0A0K2GCN7_NITMO</name>
<dbReference type="STRING" id="42253.NITMOv2_2208"/>
<evidence type="ECO:0000256" key="3">
    <source>
        <dbReference type="ARBA" id="ARBA00022840"/>
    </source>
</evidence>
<gene>
    <name evidence="5" type="primary">ybgJ</name>
    <name evidence="5" type="ORF">NITMOv2_2208</name>
</gene>
<dbReference type="PATRIC" id="fig|42253.5.peg.2176"/>
<dbReference type="InterPro" id="IPR003833">
    <property type="entry name" value="CT_C_D"/>
</dbReference>
<evidence type="ECO:0000256" key="2">
    <source>
        <dbReference type="ARBA" id="ARBA00022801"/>
    </source>
</evidence>
<sequence>MHTHLRFMTMLDHTVRLLPLGDAALTVELGDAIDPAVNARVIALAERIRGQSWNGVLDVVPTYRSLTIHVDPRRLDLPALMERLRLLPAPPPAEPASGKEVTIPVLYGGDAGPDLDDLAEFANLSATDVIRLHSSTAYRVYMLGFTPGFPYLGSVPEPLAMPRLETPRPTVPAGSVGIAGRQTGIYPIASPGGWRIIGRTPRALYRPVSQTPFLVSPGDVVRFVPIDAATFDRLRRESHDQS</sequence>
<dbReference type="EMBL" id="CP011801">
    <property type="protein sequence ID" value="ALA58624.1"/>
    <property type="molecule type" value="Genomic_DNA"/>
</dbReference>
<dbReference type="GO" id="GO:0016787">
    <property type="term" value="F:hydrolase activity"/>
    <property type="evidence" value="ECO:0007669"/>
    <property type="project" value="UniProtKB-KW"/>
</dbReference>
<dbReference type="Pfam" id="PF02682">
    <property type="entry name" value="CT_C_D"/>
    <property type="match status" value="1"/>
</dbReference>
<evidence type="ECO:0000259" key="4">
    <source>
        <dbReference type="SMART" id="SM00796"/>
    </source>
</evidence>
<dbReference type="GO" id="GO:0005524">
    <property type="term" value="F:ATP binding"/>
    <property type="evidence" value="ECO:0007669"/>
    <property type="project" value="UniProtKB-KW"/>
</dbReference>
<dbReference type="NCBIfam" id="TIGR00370">
    <property type="entry name" value="5-oxoprolinase subunit PxpB"/>
    <property type="match status" value="1"/>
</dbReference>
<dbReference type="SUPFAM" id="SSF50891">
    <property type="entry name" value="Cyclophilin-like"/>
    <property type="match status" value="1"/>
</dbReference>